<dbReference type="InterPro" id="IPR036653">
    <property type="entry name" value="CinA-like_C"/>
</dbReference>
<proteinExistence type="predicted"/>
<accession>H8YYL8</accession>
<feature type="domain" description="CinA C-terminal" evidence="1">
    <location>
        <begin position="9"/>
        <end position="167"/>
    </location>
</feature>
<evidence type="ECO:0000313" key="3">
    <source>
        <dbReference type="Proteomes" id="UP000002964"/>
    </source>
</evidence>
<keyword evidence="3" id="KW-1185">Reference proteome</keyword>
<dbReference type="RefSeq" id="WP_009147627.1">
    <property type="nucleotide sequence ID" value="NZ_CP121471.1"/>
</dbReference>
<evidence type="ECO:0000259" key="1">
    <source>
        <dbReference type="Pfam" id="PF02464"/>
    </source>
</evidence>
<sequence>MLVTDAQLQQLATRVAAALSARAWRLVTAESLTGGQIAKVCTDIPGSSAWFDRAFVTYSPQAKQEMLGLSSELLERAGIVSEAVAAAMASAALARSQAEVSIAVTGVAGPGGGSAQTPVGTLCCAWMDRDRLAEKQPPQVETCHFNGDRDQVRRQSVQYSLARLLDILA</sequence>
<organism evidence="2 3">
    <name type="scientific">Thiorhodovibrio frisius</name>
    <dbReference type="NCBI Taxonomy" id="631362"/>
    <lineage>
        <taxon>Bacteria</taxon>
        <taxon>Pseudomonadati</taxon>
        <taxon>Pseudomonadota</taxon>
        <taxon>Gammaproteobacteria</taxon>
        <taxon>Chromatiales</taxon>
        <taxon>Chromatiaceae</taxon>
        <taxon>Thiorhodovibrio</taxon>
    </lineage>
</organism>
<name>H8YYL8_9GAMM</name>
<dbReference type="OrthoDB" id="9801454at2"/>
<dbReference type="NCBIfam" id="TIGR00199">
    <property type="entry name" value="PncC_domain"/>
    <property type="match status" value="1"/>
</dbReference>
<dbReference type="HOGENOM" id="CLU_030805_1_1_6"/>
<dbReference type="STRING" id="631362.Thi970DRAFT_01215"/>
<dbReference type="InterPro" id="IPR008136">
    <property type="entry name" value="CinA_C"/>
</dbReference>
<dbReference type="AlphaFoldDB" id="H8YYL8"/>
<reference evidence="3" key="1">
    <citation type="submission" date="2011-06" db="EMBL/GenBank/DDBJ databases">
        <authorList>
            <consortium name="US DOE Joint Genome Institute (JGI-PGF)"/>
            <person name="Lucas S."/>
            <person name="Han J."/>
            <person name="Lapidus A."/>
            <person name="Cheng J.-F."/>
            <person name="Goodwin L."/>
            <person name="Pitluck S."/>
            <person name="Peters L."/>
            <person name="Land M.L."/>
            <person name="Hauser L."/>
            <person name="Vogl K."/>
            <person name="Liu Z."/>
            <person name="Overmann J."/>
            <person name="Frigaard N.-U."/>
            <person name="Bryant D.A."/>
            <person name="Woyke T.J."/>
        </authorList>
    </citation>
    <scope>NUCLEOTIDE SEQUENCE [LARGE SCALE GENOMIC DNA]</scope>
    <source>
        <strain evidence="3">970</strain>
    </source>
</reference>
<dbReference type="EMBL" id="JH603168">
    <property type="protein sequence ID" value="EIC23544.1"/>
    <property type="molecule type" value="Genomic_DNA"/>
</dbReference>
<dbReference type="eggNOG" id="COG1546">
    <property type="taxonomic scope" value="Bacteria"/>
</dbReference>
<dbReference type="SUPFAM" id="SSF142433">
    <property type="entry name" value="CinA-like"/>
    <property type="match status" value="1"/>
</dbReference>
<protein>
    <submittedName>
        <fullName evidence="2">Competence/damage-inducible protein CinA-like protein</fullName>
    </submittedName>
</protein>
<evidence type="ECO:0000313" key="2">
    <source>
        <dbReference type="EMBL" id="EIC23544.1"/>
    </source>
</evidence>
<dbReference type="Gene3D" id="3.90.950.20">
    <property type="entry name" value="CinA-like"/>
    <property type="match status" value="1"/>
</dbReference>
<gene>
    <name evidence="2" type="ORF">Thi970DRAFT_01215</name>
</gene>
<reference evidence="2 3" key="2">
    <citation type="submission" date="2011-11" db="EMBL/GenBank/DDBJ databases">
        <authorList>
            <consortium name="US DOE Joint Genome Institute"/>
            <person name="Lucas S."/>
            <person name="Han J."/>
            <person name="Lapidus A."/>
            <person name="Cheng J.-F."/>
            <person name="Goodwin L."/>
            <person name="Pitluck S."/>
            <person name="Peters L."/>
            <person name="Ovchinnikova G."/>
            <person name="Zhang X."/>
            <person name="Detter J.C."/>
            <person name="Han C."/>
            <person name="Tapia R."/>
            <person name="Land M."/>
            <person name="Hauser L."/>
            <person name="Kyrpides N."/>
            <person name="Ivanova N."/>
            <person name="Pagani I."/>
            <person name="Vogl K."/>
            <person name="Liu Z."/>
            <person name="Overmann J."/>
            <person name="Frigaard N.-U."/>
            <person name="Bryant D."/>
            <person name="Woyke T."/>
        </authorList>
    </citation>
    <scope>NUCLEOTIDE SEQUENCE [LARGE SCALE GENOMIC DNA]</scope>
    <source>
        <strain evidence="2 3">970</strain>
    </source>
</reference>
<dbReference type="Proteomes" id="UP000002964">
    <property type="component" value="Unassembled WGS sequence"/>
</dbReference>
<dbReference type="Pfam" id="PF02464">
    <property type="entry name" value="CinA"/>
    <property type="match status" value="1"/>
</dbReference>